<feature type="compositionally biased region" description="Polar residues" evidence="1">
    <location>
        <begin position="123"/>
        <end position="134"/>
    </location>
</feature>
<evidence type="ECO:0000256" key="2">
    <source>
        <dbReference type="SAM" id="SignalP"/>
    </source>
</evidence>
<feature type="signal peptide" evidence="2">
    <location>
        <begin position="1"/>
        <end position="32"/>
    </location>
</feature>
<gene>
    <name evidence="3" type="ordered locus">cce_3152</name>
</gene>
<sequence length="199" mass="20502">MSKKILIKKNYKSIPSILSFAAIVLASNPASAELLIEPFELLNIKTDANEPSEISSIDPSASPFVNGGNLNSSNSNNNGLFSPFASSSTAGRSSNSNSNNGDGDANDDSNSNGNNSGTETNDIISSDFSDSPTDLMTVASMLQPNGNNPDGPNTDNPGGDDPGTPTPDPTPIPESTSVTALAIIGLVGLLTKRNQDRCS</sequence>
<dbReference type="KEGG" id="cyt:cce_3152"/>
<feature type="chain" id="PRO_5002772650" description="PEP-CTERM protein-sorting domain-containing protein" evidence="2">
    <location>
        <begin position="33"/>
        <end position="199"/>
    </location>
</feature>
<dbReference type="EMBL" id="CP000806">
    <property type="protein sequence ID" value="ACB52500.1"/>
    <property type="molecule type" value="Genomic_DNA"/>
</dbReference>
<accession>B1WXF9</accession>
<feature type="compositionally biased region" description="Low complexity" evidence="1">
    <location>
        <begin position="76"/>
        <end position="122"/>
    </location>
</feature>
<protein>
    <recommendedName>
        <fullName evidence="5">PEP-CTERM protein-sorting domain-containing protein</fullName>
    </recommendedName>
</protein>
<evidence type="ECO:0000313" key="3">
    <source>
        <dbReference type="EMBL" id="ACB52500.1"/>
    </source>
</evidence>
<evidence type="ECO:0000256" key="1">
    <source>
        <dbReference type="SAM" id="MobiDB-lite"/>
    </source>
</evidence>
<dbReference type="Proteomes" id="UP000001203">
    <property type="component" value="Chromosome circular"/>
</dbReference>
<name>B1WXF9_CROS5</name>
<reference evidence="3 4" key="1">
    <citation type="journal article" date="2008" name="Proc. Natl. Acad. Sci. U.S.A.">
        <title>The genome of Cyanothece 51142, a unicellular diazotrophic cyanobacterium important in the marine nitrogen cycle.</title>
        <authorList>
            <person name="Welsh E.A."/>
            <person name="Liberton M."/>
            <person name="Stoeckel J."/>
            <person name="Loh T."/>
            <person name="Elvitigala T."/>
            <person name="Wang C."/>
            <person name="Wollam A."/>
            <person name="Fulton R.S."/>
            <person name="Clifton S.W."/>
            <person name="Jacobs J.M."/>
            <person name="Aurora R."/>
            <person name="Ghosh B.K."/>
            <person name="Sherman L.A."/>
            <person name="Smith R.D."/>
            <person name="Wilson R.K."/>
            <person name="Pakrasi H.B."/>
        </authorList>
    </citation>
    <scope>NUCLEOTIDE SEQUENCE [LARGE SCALE GENOMIC DNA]</scope>
    <source>
        <strain evidence="4">ATCC 51142 / BH68</strain>
    </source>
</reference>
<evidence type="ECO:0000313" key="4">
    <source>
        <dbReference type="Proteomes" id="UP000001203"/>
    </source>
</evidence>
<feature type="region of interest" description="Disordered" evidence="1">
    <location>
        <begin position="76"/>
        <end position="175"/>
    </location>
</feature>
<dbReference type="HOGENOM" id="CLU_1370189_0_0_3"/>
<evidence type="ECO:0008006" key="5">
    <source>
        <dbReference type="Google" id="ProtNLM"/>
    </source>
</evidence>
<dbReference type="AlphaFoldDB" id="B1WXF9"/>
<dbReference type="STRING" id="43989.cce_3152"/>
<proteinExistence type="predicted"/>
<dbReference type="eggNOG" id="ENOG50302CZ">
    <property type="taxonomic scope" value="Bacteria"/>
</dbReference>
<organism evidence="3 4">
    <name type="scientific">Crocosphaera subtropica (strain ATCC 51142 / BH68)</name>
    <name type="common">Cyanothece sp. (strain ATCC 51142)</name>
    <dbReference type="NCBI Taxonomy" id="43989"/>
    <lineage>
        <taxon>Bacteria</taxon>
        <taxon>Bacillati</taxon>
        <taxon>Cyanobacteriota</taxon>
        <taxon>Cyanophyceae</taxon>
        <taxon>Oscillatoriophycideae</taxon>
        <taxon>Chroococcales</taxon>
        <taxon>Aphanothecaceae</taxon>
        <taxon>Crocosphaera</taxon>
        <taxon>Crocosphaera subtropica</taxon>
    </lineage>
</organism>
<keyword evidence="4" id="KW-1185">Reference proteome</keyword>
<keyword evidence="2" id="KW-0732">Signal</keyword>
<feature type="compositionally biased region" description="Low complexity" evidence="1">
    <location>
        <begin position="144"/>
        <end position="163"/>
    </location>
</feature>